<feature type="transmembrane region" description="Helical" evidence="1">
    <location>
        <begin position="258"/>
        <end position="278"/>
    </location>
</feature>
<dbReference type="EMBL" id="JBJKTR010000005">
    <property type="protein sequence ID" value="KAL3367669.1"/>
    <property type="molecule type" value="Genomic_DNA"/>
</dbReference>
<feature type="transmembrane region" description="Helical" evidence="1">
    <location>
        <begin position="228"/>
        <end position="252"/>
    </location>
</feature>
<gene>
    <name evidence="2" type="ORF">AABB24_008826</name>
</gene>
<keyword evidence="1" id="KW-0812">Transmembrane</keyword>
<dbReference type="Proteomes" id="UP001627284">
    <property type="component" value="Unassembled WGS sequence"/>
</dbReference>
<name>A0ABD2UFU3_9SOLN</name>
<evidence type="ECO:0000313" key="3">
    <source>
        <dbReference type="Proteomes" id="UP001627284"/>
    </source>
</evidence>
<evidence type="ECO:0000313" key="2">
    <source>
        <dbReference type="EMBL" id="KAL3367669.1"/>
    </source>
</evidence>
<dbReference type="PANTHER" id="PTHR33133:SF29">
    <property type="entry name" value="CSC1_OSCA1-LIKE 7TM REGION DOMAIN-CONTAINING PROTEIN"/>
    <property type="match status" value="1"/>
</dbReference>
<keyword evidence="3" id="KW-1185">Reference proteome</keyword>
<feature type="transmembrane region" description="Helical" evidence="1">
    <location>
        <begin position="129"/>
        <end position="157"/>
    </location>
</feature>
<organism evidence="2 3">
    <name type="scientific">Solanum stoloniferum</name>
    <dbReference type="NCBI Taxonomy" id="62892"/>
    <lineage>
        <taxon>Eukaryota</taxon>
        <taxon>Viridiplantae</taxon>
        <taxon>Streptophyta</taxon>
        <taxon>Embryophyta</taxon>
        <taxon>Tracheophyta</taxon>
        <taxon>Spermatophyta</taxon>
        <taxon>Magnoliopsida</taxon>
        <taxon>eudicotyledons</taxon>
        <taxon>Gunneridae</taxon>
        <taxon>Pentapetalae</taxon>
        <taxon>asterids</taxon>
        <taxon>lamiids</taxon>
        <taxon>Solanales</taxon>
        <taxon>Solanaceae</taxon>
        <taxon>Solanoideae</taxon>
        <taxon>Solaneae</taxon>
        <taxon>Solanum</taxon>
    </lineage>
</organism>
<dbReference type="PANTHER" id="PTHR33133">
    <property type="entry name" value="OS08G0107100 PROTEIN-RELATED"/>
    <property type="match status" value="1"/>
</dbReference>
<proteinExistence type="predicted"/>
<dbReference type="AlphaFoldDB" id="A0ABD2UFU3"/>
<protein>
    <submittedName>
        <fullName evidence="2">Uncharacterized protein</fullName>
    </submittedName>
</protein>
<feature type="transmembrane region" description="Helical" evidence="1">
    <location>
        <begin position="82"/>
        <end position="108"/>
    </location>
</feature>
<accession>A0ABD2UFU3</accession>
<feature type="transmembrane region" description="Helical" evidence="1">
    <location>
        <begin position="177"/>
        <end position="207"/>
    </location>
</feature>
<comment type="caution">
    <text evidence="2">The sequence shown here is derived from an EMBL/GenBank/DDBJ whole genome shotgun (WGS) entry which is preliminary data.</text>
</comment>
<keyword evidence="1" id="KW-0472">Membrane</keyword>
<feature type="transmembrane region" description="Helical" evidence="1">
    <location>
        <begin position="31"/>
        <end position="52"/>
    </location>
</feature>
<keyword evidence="1" id="KW-1133">Transmembrane helix</keyword>
<sequence length="324" mass="36922">MNTSTTENGGSLWSEIIESTRTIFKSHVRHFHAISILFLLPIIFSLILYPSFELAIFYPDYDFTSYAQLQFPQVFAISSFEIILLVVYALFLAFFFICGVGTTTNSAVQVIYDRPINVVSSIKSMRNSFFPLLSTFIVSQTIFISITLLFALILVFVVRILQSLGLIELKSDLDRVLFLVIFSLIVLVPILIWLQVNWSLAYVITVVESKKGYETLRRSAKLVKGERCVALKILMYYESAIALMVVWCAMFLARGEQWRSFTGILLTAFTSVMGYILMNQYLVANVVLYMHCKELNDEKLMSETAAGEYVSLSVEEEEKNHDVV</sequence>
<reference evidence="2 3" key="1">
    <citation type="submission" date="2024-05" db="EMBL/GenBank/DDBJ databases">
        <title>De novo assembly of an allotetraploid wild potato.</title>
        <authorList>
            <person name="Hosaka A.J."/>
        </authorList>
    </citation>
    <scope>NUCLEOTIDE SEQUENCE [LARGE SCALE GENOMIC DNA]</scope>
    <source>
        <tissue evidence="2">Young leaves</tissue>
    </source>
</reference>
<evidence type="ECO:0000256" key="1">
    <source>
        <dbReference type="SAM" id="Phobius"/>
    </source>
</evidence>